<comment type="caution">
    <text evidence="2">The sequence shown here is derived from an EMBL/GenBank/DDBJ whole genome shotgun (WGS) entry which is preliminary data.</text>
</comment>
<dbReference type="HOGENOM" id="CLU_1155802_0_0_10"/>
<sequence>MIKKLFLVSILLSGGWMAGIAHAQETAPQETNNKNWFVSAAGGVQVYFSDHDRQAQFGDRLAPALDIAVGKWFNHWAGLRLMYSGLQLKGATQNGAHSTGEDLAGKPQAGYWLKHQKFNTYHIHADALFNATNLIWGENESRIYDCSPYAGIGLIGTGDAPSKTCVAGDFGLYNTFRVAANWAVNFDLRATVTSDKLDGEEGGRVEGILGLTVGVTYTFR</sequence>
<reference evidence="2 3" key="1">
    <citation type="submission" date="2012-02" db="EMBL/GenBank/DDBJ databases">
        <title>The Genome Sequence of Bacteroides dorei CL02T12C06.</title>
        <authorList>
            <consortium name="The Broad Institute Genome Sequencing Platform"/>
            <person name="Earl A."/>
            <person name="Ward D."/>
            <person name="Feldgarden M."/>
            <person name="Gevers D."/>
            <person name="Zitomersky N.L."/>
            <person name="Coyne M.J."/>
            <person name="Comstock L.E."/>
            <person name="Young S.K."/>
            <person name="Zeng Q."/>
            <person name="Gargeya S."/>
            <person name="Fitzgerald M."/>
            <person name="Haas B."/>
            <person name="Abouelleil A."/>
            <person name="Alvarado L."/>
            <person name="Arachchi H.M."/>
            <person name="Berlin A."/>
            <person name="Chapman S.B."/>
            <person name="Gearin G."/>
            <person name="Goldberg J."/>
            <person name="Griggs A."/>
            <person name="Gujja S."/>
            <person name="Hansen M."/>
            <person name="Heiman D."/>
            <person name="Howarth C."/>
            <person name="Larimer J."/>
            <person name="Lui A."/>
            <person name="MacDonald P.J.P."/>
            <person name="McCowen C."/>
            <person name="Montmayeur A."/>
            <person name="Murphy C."/>
            <person name="Neiman D."/>
            <person name="Pearson M."/>
            <person name="Priest M."/>
            <person name="Roberts A."/>
            <person name="Saif S."/>
            <person name="Shea T."/>
            <person name="Sisk P."/>
            <person name="Stolte C."/>
            <person name="Sykes S."/>
            <person name="Wortman J."/>
            <person name="Nusbaum C."/>
            <person name="Birren B."/>
        </authorList>
    </citation>
    <scope>NUCLEOTIDE SEQUENCE [LARGE SCALE GENOMIC DNA]</scope>
    <source>
        <strain evidence="2 3">CL02T12C06</strain>
    </source>
</reference>
<protein>
    <recommendedName>
        <fullName evidence="4">Outer membrane protein beta-barrel domain-containing protein</fullName>
    </recommendedName>
</protein>
<gene>
    <name evidence="2" type="ORF">HMPREF1064_02798</name>
</gene>
<feature type="signal peptide" evidence="1">
    <location>
        <begin position="1"/>
        <end position="23"/>
    </location>
</feature>
<proteinExistence type="predicted"/>
<dbReference type="RefSeq" id="WP_007846667.1">
    <property type="nucleotide sequence ID" value="NZ_JH724134.1"/>
</dbReference>
<dbReference type="OrthoDB" id="1453138at2"/>
<evidence type="ECO:0000256" key="1">
    <source>
        <dbReference type="SAM" id="SignalP"/>
    </source>
</evidence>
<evidence type="ECO:0008006" key="4">
    <source>
        <dbReference type="Google" id="ProtNLM"/>
    </source>
</evidence>
<dbReference type="AlphaFoldDB" id="I9QS58"/>
<name>I9QS58_9BACT</name>
<keyword evidence="3" id="KW-1185">Reference proteome</keyword>
<organism evidence="2 3">
    <name type="scientific">Phocaeicola dorei CL02T12C06</name>
    <dbReference type="NCBI Taxonomy" id="997876"/>
    <lineage>
        <taxon>Bacteria</taxon>
        <taxon>Pseudomonadati</taxon>
        <taxon>Bacteroidota</taxon>
        <taxon>Bacteroidia</taxon>
        <taxon>Bacteroidales</taxon>
        <taxon>Bacteroidaceae</taxon>
        <taxon>Phocaeicola</taxon>
    </lineage>
</organism>
<feature type="chain" id="PRO_5003724762" description="Outer membrane protein beta-barrel domain-containing protein" evidence="1">
    <location>
        <begin position="24"/>
        <end position="220"/>
    </location>
</feature>
<dbReference type="PATRIC" id="fig|997876.3.peg.2878"/>
<dbReference type="Proteomes" id="UP000005974">
    <property type="component" value="Unassembled WGS sequence"/>
</dbReference>
<dbReference type="EMBL" id="AGXJ01000049">
    <property type="protein sequence ID" value="EIY32571.1"/>
    <property type="molecule type" value="Genomic_DNA"/>
</dbReference>
<evidence type="ECO:0000313" key="3">
    <source>
        <dbReference type="Proteomes" id="UP000005974"/>
    </source>
</evidence>
<keyword evidence="1" id="KW-0732">Signal</keyword>
<accession>I9QS58</accession>
<evidence type="ECO:0000313" key="2">
    <source>
        <dbReference type="EMBL" id="EIY32571.1"/>
    </source>
</evidence>